<dbReference type="eggNOG" id="ENOG502RR3J">
    <property type="taxonomic scope" value="Eukaryota"/>
</dbReference>
<dbReference type="Proteomes" id="UP000007796">
    <property type="component" value="Unassembled WGS sequence"/>
</dbReference>
<sequence>MGPQDRSANGETAGRIEAAGVATQAEPEPLQLHVFTEFQAEGEPKHRSLHATRADSNGTLRGQLWQVTGNAEKMRFEEAESVNAFSSDSFSWHQTLNSNLGDSDYAKVGQVARSEPPPQARNRKEVMENCQGWTIRVLERLASEGIVNEDTIAALRGQMDPID</sequence>
<name>F0XBS7_GROCL</name>
<evidence type="ECO:0000256" key="1">
    <source>
        <dbReference type="SAM" id="MobiDB-lite"/>
    </source>
</evidence>
<feature type="compositionally biased region" description="Polar residues" evidence="1">
    <location>
        <begin position="1"/>
        <end position="10"/>
    </location>
</feature>
<dbReference type="InParanoid" id="F0XBS7"/>
<evidence type="ECO:0000313" key="3">
    <source>
        <dbReference type="Proteomes" id="UP000007796"/>
    </source>
</evidence>
<dbReference type="GeneID" id="25978641"/>
<dbReference type="InterPro" id="IPR046670">
    <property type="entry name" value="DUF6540"/>
</dbReference>
<protein>
    <submittedName>
        <fullName evidence="2">Uncharacterized protein</fullName>
    </submittedName>
</protein>
<gene>
    <name evidence="2" type="ORF">CMQ_5330</name>
</gene>
<dbReference type="OrthoDB" id="4342612at2759"/>
<keyword evidence="3" id="KW-1185">Reference proteome</keyword>
<dbReference type="AlphaFoldDB" id="F0XBS7"/>
<dbReference type="HOGENOM" id="CLU_102243_0_0_1"/>
<dbReference type="RefSeq" id="XP_014174550.1">
    <property type="nucleotide sequence ID" value="XM_014319075.1"/>
</dbReference>
<dbReference type="EMBL" id="GL629756">
    <property type="protein sequence ID" value="EFX05068.1"/>
    <property type="molecule type" value="Genomic_DNA"/>
</dbReference>
<organism evidence="3">
    <name type="scientific">Grosmannia clavigera (strain kw1407 / UAMH 11150)</name>
    <name type="common">Blue stain fungus</name>
    <name type="synonym">Graphiocladiella clavigera</name>
    <dbReference type="NCBI Taxonomy" id="655863"/>
    <lineage>
        <taxon>Eukaryota</taxon>
        <taxon>Fungi</taxon>
        <taxon>Dikarya</taxon>
        <taxon>Ascomycota</taxon>
        <taxon>Pezizomycotina</taxon>
        <taxon>Sordariomycetes</taxon>
        <taxon>Sordariomycetidae</taxon>
        <taxon>Ophiostomatales</taxon>
        <taxon>Ophiostomataceae</taxon>
        <taxon>Leptographium</taxon>
    </lineage>
</organism>
<feature type="region of interest" description="Disordered" evidence="1">
    <location>
        <begin position="1"/>
        <end position="27"/>
    </location>
</feature>
<reference evidence="2 3" key="1">
    <citation type="journal article" date="2011" name="Proc. Natl. Acad. Sci. U.S.A.">
        <title>Genome and transcriptome analyses of the mountain pine beetle-fungal symbiont Grosmannia clavigera, a lodgepole pine pathogen.</title>
        <authorList>
            <person name="DiGuistini S."/>
            <person name="Wang Y."/>
            <person name="Liao N.Y."/>
            <person name="Taylor G."/>
            <person name="Tanguay P."/>
            <person name="Feau N."/>
            <person name="Henrissat B."/>
            <person name="Chan S.K."/>
            <person name="Hesse-Orce U."/>
            <person name="Alamouti S.M."/>
            <person name="Tsui C.K.M."/>
            <person name="Docking R.T."/>
            <person name="Levasseur A."/>
            <person name="Haridas S."/>
            <person name="Robertson G."/>
            <person name="Birol I."/>
            <person name="Holt R.A."/>
            <person name="Marra M.A."/>
            <person name="Hamelin R.C."/>
            <person name="Hirst M."/>
            <person name="Jones S.J.M."/>
            <person name="Bohlmann J."/>
            <person name="Breuil C."/>
        </authorList>
    </citation>
    <scope>NUCLEOTIDE SEQUENCE [LARGE SCALE GENOMIC DNA]</scope>
    <source>
        <strain evidence="3">kw1407 / UAMH 11150</strain>
    </source>
</reference>
<evidence type="ECO:0000313" key="2">
    <source>
        <dbReference type="EMBL" id="EFX05068.1"/>
    </source>
</evidence>
<proteinExistence type="predicted"/>
<dbReference type="Pfam" id="PF20174">
    <property type="entry name" value="DUF6540"/>
    <property type="match status" value="1"/>
</dbReference>
<accession>F0XBS7</accession>